<evidence type="ECO:0000313" key="1">
    <source>
        <dbReference type="EMBL" id="SHG48761.1"/>
    </source>
</evidence>
<dbReference type="EMBL" id="FQWL01000002">
    <property type="protein sequence ID" value="SHG48761.1"/>
    <property type="molecule type" value="Genomic_DNA"/>
</dbReference>
<name>A0A1M5K7V5_9FLAO</name>
<proteinExistence type="predicted"/>
<dbReference type="STRING" id="570519.SAMN04488116_1425"/>
<accession>A0A1M5K7V5</accession>
<reference evidence="2" key="1">
    <citation type="submission" date="2016-11" db="EMBL/GenBank/DDBJ databases">
        <authorList>
            <person name="Varghese N."/>
            <person name="Submissions S."/>
        </authorList>
    </citation>
    <scope>NUCLEOTIDE SEQUENCE [LARGE SCALE GENOMIC DNA]</scope>
    <source>
        <strain evidence="2">DSM 22638</strain>
    </source>
</reference>
<dbReference type="AlphaFoldDB" id="A0A1M5K7V5"/>
<sequence length="40" mass="4433">MGNFIGGSKLDIIGKNYFVNGKWSENGLVGFLQTERKGEK</sequence>
<dbReference type="Proteomes" id="UP000184532">
    <property type="component" value="Unassembled WGS sequence"/>
</dbReference>
<protein>
    <submittedName>
        <fullName evidence="1">Uncharacterized protein</fullName>
    </submittedName>
</protein>
<keyword evidence="2" id="KW-1185">Reference proteome</keyword>
<organism evidence="1 2">
    <name type="scientific">Flagellimonas flava</name>
    <dbReference type="NCBI Taxonomy" id="570519"/>
    <lineage>
        <taxon>Bacteria</taxon>
        <taxon>Pseudomonadati</taxon>
        <taxon>Bacteroidota</taxon>
        <taxon>Flavobacteriia</taxon>
        <taxon>Flavobacteriales</taxon>
        <taxon>Flavobacteriaceae</taxon>
        <taxon>Flagellimonas</taxon>
    </lineage>
</organism>
<gene>
    <name evidence="1" type="ORF">SAMN04488116_1425</name>
</gene>
<evidence type="ECO:0000313" key="2">
    <source>
        <dbReference type="Proteomes" id="UP000184532"/>
    </source>
</evidence>